<feature type="transmembrane region" description="Helical" evidence="10">
    <location>
        <begin position="12"/>
        <end position="36"/>
    </location>
</feature>
<protein>
    <recommendedName>
        <fullName evidence="3">Type II secretion system protein J</fullName>
    </recommendedName>
</protein>
<dbReference type="PANTHER" id="PTHR39583">
    <property type="entry name" value="TYPE II SECRETION SYSTEM PROTEIN J-RELATED"/>
    <property type="match status" value="1"/>
</dbReference>
<evidence type="ECO:0000313" key="12">
    <source>
        <dbReference type="Proteomes" id="UP001157353"/>
    </source>
</evidence>
<keyword evidence="8 10" id="KW-1133">Transmembrane helix</keyword>
<keyword evidence="5" id="KW-0488">Methylation</keyword>
<evidence type="ECO:0000256" key="3">
    <source>
        <dbReference type="ARBA" id="ARBA00021539"/>
    </source>
</evidence>
<dbReference type="InterPro" id="IPR051621">
    <property type="entry name" value="T2SS_protein_J"/>
</dbReference>
<evidence type="ECO:0000313" key="11">
    <source>
        <dbReference type="EMBL" id="GLS90627.1"/>
    </source>
</evidence>
<dbReference type="InterPro" id="IPR012902">
    <property type="entry name" value="N_methyl_site"/>
</dbReference>
<dbReference type="NCBIfam" id="TIGR01711">
    <property type="entry name" value="gspJ"/>
    <property type="match status" value="1"/>
</dbReference>
<dbReference type="SUPFAM" id="SSF54523">
    <property type="entry name" value="Pili subunits"/>
    <property type="match status" value="1"/>
</dbReference>
<evidence type="ECO:0000256" key="10">
    <source>
        <dbReference type="SAM" id="Phobius"/>
    </source>
</evidence>
<keyword evidence="12" id="KW-1185">Reference proteome</keyword>
<evidence type="ECO:0000256" key="6">
    <source>
        <dbReference type="ARBA" id="ARBA00022519"/>
    </source>
</evidence>
<evidence type="ECO:0000256" key="9">
    <source>
        <dbReference type="ARBA" id="ARBA00023136"/>
    </source>
</evidence>
<dbReference type="NCBIfam" id="TIGR02532">
    <property type="entry name" value="IV_pilin_GFxxxE"/>
    <property type="match status" value="1"/>
</dbReference>
<proteinExistence type="inferred from homology"/>
<organism evidence="11 12">
    <name type="scientific">Psychromonas marina</name>
    <dbReference type="NCBI Taxonomy" id="88364"/>
    <lineage>
        <taxon>Bacteria</taxon>
        <taxon>Pseudomonadati</taxon>
        <taxon>Pseudomonadota</taxon>
        <taxon>Gammaproteobacteria</taxon>
        <taxon>Alteromonadales</taxon>
        <taxon>Psychromonadaceae</taxon>
        <taxon>Psychromonas</taxon>
    </lineage>
</organism>
<sequence>MQSRNANKNMHGFTLLEVLIAISIFALMSMAAYQILQGVIRSGEISKRHSEELVTIQRAMLIIEQDFTQIVARASRSESDDSDNIRVLNIGKSLYGSEDEGIEFTRLGWTNPLNMLPRSNLVRVRYRLVDGQLQRQYFLYPDIVAGQEPETQVLLDNIETLSFRFWNNGWQTTWTDSNSLPAGIEINFTSKNFGEINRMFLVSQSGVSE</sequence>
<dbReference type="PANTHER" id="PTHR39583:SF2">
    <property type="entry name" value="TYPE II SECRETION SYSTEM PROTEIN J"/>
    <property type="match status" value="1"/>
</dbReference>
<comment type="similarity">
    <text evidence="2">Belongs to the GSP J family.</text>
</comment>
<dbReference type="RefSeq" id="WP_284203749.1">
    <property type="nucleotide sequence ID" value="NZ_BSPQ01000005.1"/>
</dbReference>
<evidence type="ECO:0000256" key="4">
    <source>
        <dbReference type="ARBA" id="ARBA00022475"/>
    </source>
</evidence>
<dbReference type="Proteomes" id="UP001157353">
    <property type="component" value="Unassembled WGS sequence"/>
</dbReference>
<dbReference type="Pfam" id="PF11612">
    <property type="entry name" value="T2SSJ"/>
    <property type="match status" value="1"/>
</dbReference>
<keyword evidence="7 10" id="KW-0812">Transmembrane</keyword>
<dbReference type="Gene3D" id="3.10.610.10">
    <property type="entry name" value="GSPII I/J protein-like"/>
    <property type="match status" value="1"/>
</dbReference>
<keyword evidence="4" id="KW-1003">Cell membrane</keyword>
<dbReference type="Pfam" id="PF07963">
    <property type="entry name" value="N_methyl"/>
    <property type="match status" value="1"/>
</dbReference>
<dbReference type="InterPro" id="IPR045584">
    <property type="entry name" value="Pilin-like"/>
</dbReference>
<dbReference type="PROSITE" id="PS00409">
    <property type="entry name" value="PROKAR_NTER_METHYL"/>
    <property type="match status" value="1"/>
</dbReference>
<evidence type="ECO:0000256" key="2">
    <source>
        <dbReference type="ARBA" id="ARBA00011084"/>
    </source>
</evidence>
<keyword evidence="9 10" id="KW-0472">Membrane</keyword>
<dbReference type="InterPro" id="IPR010055">
    <property type="entry name" value="T2SS_protein-GspJ"/>
</dbReference>
<evidence type="ECO:0000256" key="1">
    <source>
        <dbReference type="ARBA" id="ARBA00004377"/>
    </source>
</evidence>
<dbReference type="EMBL" id="BSPQ01000005">
    <property type="protein sequence ID" value="GLS90627.1"/>
    <property type="molecule type" value="Genomic_DNA"/>
</dbReference>
<comment type="subcellular location">
    <subcellularLocation>
        <location evidence="1">Cell inner membrane</location>
        <topology evidence="1">Single-pass membrane protein</topology>
    </subcellularLocation>
</comment>
<dbReference type="Gene3D" id="2.10.70.20">
    <property type="entry name" value="gspk-gspi-gspj complex like domains"/>
    <property type="match status" value="1"/>
</dbReference>
<keyword evidence="6" id="KW-0997">Cell inner membrane</keyword>
<evidence type="ECO:0000256" key="5">
    <source>
        <dbReference type="ARBA" id="ARBA00022481"/>
    </source>
</evidence>
<comment type="caution">
    <text evidence="11">The sequence shown here is derived from an EMBL/GenBank/DDBJ whole genome shotgun (WGS) entry which is preliminary data.</text>
</comment>
<evidence type="ECO:0000256" key="8">
    <source>
        <dbReference type="ARBA" id="ARBA00022989"/>
    </source>
</evidence>
<evidence type="ECO:0000256" key="7">
    <source>
        <dbReference type="ARBA" id="ARBA00022692"/>
    </source>
</evidence>
<gene>
    <name evidence="11" type="primary">gspJ</name>
    <name evidence="11" type="ORF">GCM10007916_16940</name>
</gene>
<reference evidence="12" key="1">
    <citation type="journal article" date="2019" name="Int. J. Syst. Evol. Microbiol.">
        <title>The Global Catalogue of Microorganisms (GCM) 10K type strain sequencing project: providing services to taxonomists for standard genome sequencing and annotation.</title>
        <authorList>
            <consortium name="The Broad Institute Genomics Platform"/>
            <consortium name="The Broad Institute Genome Sequencing Center for Infectious Disease"/>
            <person name="Wu L."/>
            <person name="Ma J."/>
        </authorList>
    </citation>
    <scope>NUCLEOTIDE SEQUENCE [LARGE SCALE GENOMIC DNA]</scope>
    <source>
        <strain evidence="12">NBRC 103166</strain>
    </source>
</reference>
<name>A0ABQ6DZW5_9GAMM</name>
<accession>A0ABQ6DZW5</accession>